<evidence type="ECO:0008006" key="4">
    <source>
        <dbReference type="Google" id="ProtNLM"/>
    </source>
</evidence>
<keyword evidence="1" id="KW-0812">Transmembrane</keyword>
<feature type="transmembrane region" description="Helical" evidence="1">
    <location>
        <begin position="105"/>
        <end position="122"/>
    </location>
</feature>
<evidence type="ECO:0000313" key="2">
    <source>
        <dbReference type="EMBL" id="PZD72460.1"/>
    </source>
</evidence>
<comment type="caution">
    <text evidence="2">The sequence shown here is derived from an EMBL/GenBank/DDBJ whole genome shotgun (WGS) entry which is preliminary data.</text>
</comment>
<reference evidence="2 3" key="1">
    <citation type="journal article" date="2018" name="Sci. Rep.">
        <title>A novel species of the marine cyanobacterium Acaryochloris with a unique pigment content and lifestyle.</title>
        <authorList>
            <person name="Partensky F."/>
            <person name="Six C."/>
            <person name="Ratin M."/>
            <person name="Garczarek L."/>
            <person name="Vaulot D."/>
            <person name="Probert I."/>
            <person name="Calteau A."/>
            <person name="Gourvil P."/>
            <person name="Marie D."/>
            <person name="Grebert T."/>
            <person name="Bouchier C."/>
            <person name="Le Panse S."/>
            <person name="Gachenot M."/>
            <person name="Rodriguez F."/>
            <person name="Garrido J.L."/>
        </authorList>
    </citation>
    <scope>NUCLEOTIDE SEQUENCE [LARGE SCALE GENOMIC DNA]</scope>
    <source>
        <strain evidence="2 3">RCC1774</strain>
    </source>
</reference>
<dbReference type="Proteomes" id="UP000248857">
    <property type="component" value="Unassembled WGS sequence"/>
</dbReference>
<accession>A0A2W1JFM1</accession>
<dbReference type="OrthoDB" id="483084at2"/>
<dbReference type="PANTHER" id="PTHR33372">
    <property type="match status" value="1"/>
</dbReference>
<name>A0A2W1JFM1_9CYAN</name>
<proteinExistence type="predicted"/>
<sequence length="212" mass="23502">MSEQTPYEQLEVAEDATFDDIQSARDRMFKVYQDDERNRAQVEVAYDAILMDRLRKRQEGKIKVPEGIRFAERLTDKQPKLSLPRVNPSSSWMQRTMDTPNTREISILGGTYAALGLVGVLAQQNGAASPSVLQFLLAIGFGINLYWLNRKEQKLGRAVLLSLAALVIGGLIGAAFLQGFHQSGLLAGAAQDDAVITVAVLFIFWLVSSFLR</sequence>
<keyword evidence="3" id="KW-1185">Reference proteome</keyword>
<dbReference type="PANTHER" id="PTHR33372:SF2">
    <property type="entry name" value="PROTEIN CHAPERONE-LIKE PROTEIN OF POR1, CHLOROPLASTIC"/>
    <property type="match status" value="1"/>
</dbReference>
<keyword evidence="1" id="KW-1133">Transmembrane helix</keyword>
<feature type="transmembrane region" description="Helical" evidence="1">
    <location>
        <begin position="193"/>
        <end position="211"/>
    </location>
</feature>
<feature type="transmembrane region" description="Helical" evidence="1">
    <location>
        <begin position="159"/>
        <end position="181"/>
    </location>
</feature>
<protein>
    <recommendedName>
        <fullName evidence="4">Molecular chaperone DnaJ</fullName>
    </recommendedName>
</protein>
<evidence type="ECO:0000256" key="1">
    <source>
        <dbReference type="SAM" id="Phobius"/>
    </source>
</evidence>
<organism evidence="2 3">
    <name type="scientific">Acaryochloris thomasi RCC1774</name>
    <dbReference type="NCBI Taxonomy" id="1764569"/>
    <lineage>
        <taxon>Bacteria</taxon>
        <taxon>Bacillati</taxon>
        <taxon>Cyanobacteriota</taxon>
        <taxon>Cyanophyceae</taxon>
        <taxon>Acaryochloridales</taxon>
        <taxon>Acaryochloridaceae</taxon>
        <taxon>Acaryochloris</taxon>
        <taxon>Acaryochloris thomasi</taxon>
    </lineage>
</organism>
<keyword evidence="1" id="KW-0472">Membrane</keyword>
<dbReference type="InterPro" id="IPR021788">
    <property type="entry name" value="CPP1-like"/>
</dbReference>
<dbReference type="EMBL" id="PQWO01000010">
    <property type="protein sequence ID" value="PZD72460.1"/>
    <property type="molecule type" value="Genomic_DNA"/>
</dbReference>
<gene>
    <name evidence="2" type="ORF">C1752_03673</name>
</gene>
<dbReference type="RefSeq" id="WP_110987074.1">
    <property type="nucleotide sequence ID" value="NZ_CAWNWM010000010.1"/>
</dbReference>
<evidence type="ECO:0000313" key="3">
    <source>
        <dbReference type="Proteomes" id="UP000248857"/>
    </source>
</evidence>
<dbReference type="AlphaFoldDB" id="A0A2W1JFM1"/>
<dbReference type="Pfam" id="PF11833">
    <property type="entry name" value="CPP1-like"/>
    <property type="match status" value="1"/>
</dbReference>
<feature type="transmembrane region" description="Helical" evidence="1">
    <location>
        <begin position="128"/>
        <end position="147"/>
    </location>
</feature>